<comment type="caution">
    <text evidence="2">The sequence shown here is derived from an EMBL/GenBank/DDBJ whole genome shotgun (WGS) entry which is preliminary data.</text>
</comment>
<reference evidence="2 3" key="1">
    <citation type="submission" date="2016-11" db="EMBL/GenBank/DDBJ databases">
        <title>The macronuclear genome of Stentor coeruleus: a giant cell with tiny introns.</title>
        <authorList>
            <person name="Slabodnick M."/>
            <person name="Ruby J.G."/>
            <person name="Reiff S.B."/>
            <person name="Swart E.C."/>
            <person name="Gosai S."/>
            <person name="Prabakaran S."/>
            <person name="Witkowska E."/>
            <person name="Larue G.E."/>
            <person name="Fisher S."/>
            <person name="Freeman R.M."/>
            <person name="Gunawardena J."/>
            <person name="Chu W."/>
            <person name="Stover N.A."/>
            <person name="Gregory B.D."/>
            <person name="Nowacki M."/>
            <person name="Derisi J."/>
            <person name="Roy S.W."/>
            <person name="Marshall W.F."/>
            <person name="Sood P."/>
        </authorList>
    </citation>
    <scope>NUCLEOTIDE SEQUENCE [LARGE SCALE GENOMIC DNA]</scope>
    <source>
        <strain evidence="2">WM001</strain>
    </source>
</reference>
<organism evidence="2 3">
    <name type="scientific">Stentor coeruleus</name>
    <dbReference type="NCBI Taxonomy" id="5963"/>
    <lineage>
        <taxon>Eukaryota</taxon>
        <taxon>Sar</taxon>
        <taxon>Alveolata</taxon>
        <taxon>Ciliophora</taxon>
        <taxon>Postciliodesmatophora</taxon>
        <taxon>Heterotrichea</taxon>
        <taxon>Heterotrichida</taxon>
        <taxon>Stentoridae</taxon>
        <taxon>Stentor</taxon>
    </lineage>
</organism>
<evidence type="ECO:0000313" key="3">
    <source>
        <dbReference type="Proteomes" id="UP000187209"/>
    </source>
</evidence>
<feature type="signal peptide" evidence="1">
    <location>
        <begin position="1"/>
        <end position="17"/>
    </location>
</feature>
<dbReference type="AlphaFoldDB" id="A0A1R2B2A2"/>
<keyword evidence="3" id="KW-1185">Reference proteome</keyword>
<evidence type="ECO:0000313" key="2">
    <source>
        <dbReference type="EMBL" id="OMJ70908.1"/>
    </source>
</evidence>
<dbReference type="EMBL" id="MPUH01001043">
    <property type="protein sequence ID" value="OMJ70908.1"/>
    <property type="molecule type" value="Genomic_DNA"/>
</dbReference>
<evidence type="ECO:0000256" key="1">
    <source>
        <dbReference type="SAM" id="SignalP"/>
    </source>
</evidence>
<keyword evidence="1" id="KW-0732">Signal</keyword>
<protein>
    <submittedName>
        <fullName evidence="2">Uncharacterized protein</fullName>
    </submittedName>
</protein>
<gene>
    <name evidence="2" type="ORF">SteCoe_31022</name>
</gene>
<name>A0A1R2B2A2_9CILI</name>
<dbReference type="Proteomes" id="UP000187209">
    <property type="component" value="Unassembled WGS sequence"/>
</dbReference>
<sequence>MISISSFFAITLFRASTLFSNIEFIFVTLFCKDSKCDTKCAWLCIGDISPTDKLLNLREEFLNELLLDIDIDFIELRPEKPSSIDPVSLTSM</sequence>
<feature type="chain" id="PRO_5010365771" evidence="1">
    <location>
        <begin position="18"/>
        <end position="92"/>
    </location>
</feature>
<accession>A0A1R2B2A2</accession>
<proteinExistence type="predicted"/>